<organism evidence="1 2">
    <name type="scientific">Hyalomma asiaticum</name>
    <name type="common">Tick</name>
    <dbReference type="NCBI Taxonomy" id="266040"/>
    <lineage>
        <taxon>Eukaryota</taxon>
        <taxon>Metazoa</taxon>
        <taxon>Ecdysozoa</taxon>
        <taxon>Arthropoda</taxon>
        <taxon>Chelicerata</taxon>
        <taxon>Arachnida</taxon>
        <taxon>Acari</taxon>
        <taxon>Parasitiformes</taxon>
        <taxon>Ixodida</taxon>
        <taxon>Ixodoidea</taxon>
        <taxon>Ixodidae</taxon>
        <taxon>Hyalomminae</taxon>
        <taxon>Hyalomma</taxon>
    </lineage>
</organism>
<proteinExistence type="predicted"/>
<comment type="caution">
    <text evidence="1">The sequence shown here is derived from an EMBL/GenBank/DDBJ whole genome shotgun (WGS) entry which is preliminary data.</text>
</comment>
<reference evidence="1" key="1">
    <citation type="submission" date="2020-05" db="EMBL/GenBank/DDBJ databases">
        <title>Large-scale comparative analyses of tick genomes elucidate their genetic diversity and vector capacities.</title>
        <authorList>
            <person name="Jia N."/>
            <person name="Wang J."/>
            <person name="Shi W."/>
            <person name="Du L."/>
            <person name="Sun Y."/>
            <person name="Zhan W."/>
            <person name="Jiang J."/>
            <person name="Wang Q."/>
            <person name="Zhang B."/>
            <person name="Ji P."/>
            <person name="Sakyi L.B."/>
            <person name="Cui X."/>
            <person name="Yuan T."/>
            <person name="Jiang B."/>
            <person name="Yang W."/>
            <person name="Lam T.T.-Y."/>
            <person name="Chang Q."/>
            <person name="Ding S."/>
            <person name="Wang X."/>
            <person name="Zhu J."/>
            <person name="Ruan X."/>
            <person name="Zhao L."/>
            <person name="Wei J."/>
            <person name="Que T."/>
            <person name="Du C."/>
            <person name="Cheng J."/>
            <person name="Dai P."/>
            <person name="Han X."/>
            <person name="Huang E."/>
            <person name="Gao Y."/>
            <person name="Liu J."/>
            <person name="Shao H."/>
            <person name="Ye R."/>
            <person name="Li L."/>
            <person name="Wei W."/>
            <person name="Wang X."/>
            <person name="Wang C."/>
            <person name="Yang T."/>
            <person name="Huo Q."/>
            <person name="Li W."/>
            <person name="Guo W."/>
            <person name="Chen H."/>
            <person name="Zhou L."/>
            <person name="Ni X."/>
            <person name="Tian J."/>
            <person name="Zhou Y."/>
            <person name="Sheng Y."/>
            <person name="Liu T."/>
            <person name="Pan Y."/>
            <person name="Xia L."/>
            <person name="Li J."/>
            <person name="Zhao F."/>
            <person name="Cao W."/>
        </authorList>
    </citation>
    <scope>NUCLEOTIDE SEQUENCE</scope>
    <source>
        <strain evidence="1">Hyas-2018</strain>
    </source>
</reference>
<evidence type="ECO:0000313" key="2">
    <source>
        <dbReference type="Proteomes" id="UP000821845"/>
    </source>
</evidence>
<gene>
    <name evidence="1" type="ORF">HPB50_017672</name>
</gene>
<protein>
    <submittedName>
        <fullName evidence="1">Uncharacterized protein</fullName>
    </submittedName>
</protein>
<sequence>MACLPHDVHEPLDTWDPLPYVDEVPTPSCLLRLNKDLAHFNSQLHPGLYISPDKDDITKIHALVVGMPDEVNAGGFFLFFLKVPPDYPLRPPRVRVLTTDGGRVSFNVGLCASGKVRLGILGTRDGPEWSPAADSIETVLLSLQSLMREQPFDEEYGPLDELAFKMKRYNDYIRHETIRVAVCGQVEAALQKADGCPSAFRPPILNIFVAAYLWYEHMVKTRLYQTDSTLKGPMGETVRCEYKQLLSRIRLLMRQAKRKVRAVLTSGATWVRKTLSFWEDKDVAHHTAWQYLRFAYDIYTKPLNEVVAKNYNRYGRVYGSYQGTVPTLVVGDTNILREVLVSKFKCFSDRTAGQRIGSDVWRKSILNLSGEEWRKARGIFTPALTATQLKTIAARITTIAERMAHRVAEAAVKNKPVNISELFDHTSLDTTAALNYSVDLDSEIDKDHPLMNCLEAIFGNMAGWKLLMLFLMPSVYKALQPDYPPKASTDVFKAFVAHMIEERTSRNKKEEDFLQLFMDADYDWDDAADGADNKNGKRMTLDEITAQGIVFFIAGVESVSMSTTFTAYFLALHPECQDRVISEIDKAVTEVITKSHHST</sequence>
<name>A0ACB7SFH0_HYAAI</name>
<evidence type="ECO:0000313" key="1">
    <source>
        <dbReference type="EMBL" id="KAH6933706.1"/>
    </source>
</evidence>
<dbReference type="EMBL" id="CM023484">
    <property type="protein sequence ID" value="KAH6933706.1"/>
    <property type="molecule type" value="Genomic_DNA"/>
</dbReference>
<dbReference type="Proteomes" id="UP000821845">
    <property type="component" value="Chromosome 4"/>
</dbReference>
<keyword evidence="2" id="KW-1185">Reference proteome</keyword>
<accession>A0ACB7SFH0</accession>